<comment type="pathway">
    <text evidence="2">Cofactor biosynthesis; biotin biosynthesis.</text>
</comment>
<dbReference type="GO" id="GO:0008710">
    <property type="term" value="F:8-amino-7-oxononanoate synthase activity"/>
    <property type="evidence" value="ECO:0007669"/>
    <property type="project" value="UniProtKB-EC"/>
</dbReference>
<evidence type="ECO:0000256" key="9">
    <source>
        <dbReference type="ARBA" id="ARBA00032610"/>
    </source>
</evidence>
<comment type="catalytic activity">
    <reaction evidence="11">
        <text>6-carboxyhexanoyl-[ACP] + L-alanine + H(+) = (8S)-8-amino-7-oxononanoate + holo-[ACP] + CO2</text>
        <dbReference type="Rhea" id="RHEA:42288"/>
        <dbReference type="Rhea" id="RHEA-COMP:9685"/>
        <dbReference type="Rhea" id="RHEA-COMP:9955"/>
        <dbReference type="ChEBI" id="CHEBI:15378"/>
        <dbReference type="ChEBI" id="CHEBI:16526"/>
        <dbReference type="ChEBI" id="CHEBI:57972"/>
        <dbReference type="ChEBI" id="CHEBI:64479"/>
        <dbReference type="ChEBI" id="CHEBI:78846"/>
        <dbReference type="ChEBI" id="CHEBI:149468"/>
        <dbReference type="EC" id="2.3.1.47"/>
    </reaction>
</comment>
<dbReference type="AlphaFoldDB" id="A0A517Y588"/>
<keyword evidence="8 12" id="KW-0663">Pyridoxal phosphate</keyword>
<dbReference type="SUPFAM" id="SSF53383">
    <property type="entry name" value="PLP-dependent transferases"/>
    <property type="match status" value="1"/>
</dbReference>
<proteinExistence type="inferred from homology"/>
<evidence type="ECO:0000256" key="7">
    <source>
        <dbReference type="ARBA" id="ARBA00022756"/>
    </source>
</evidence>
<dbReference type="InterPro" id="IPR015424">
    <property type="entry name" value="PyrdxlP-dep_Trfase"/>
</dbReference>
<gene>
    <name evidence="14" type="primary">bioF</name>
    <name evidence="14" type="ORF">ETAA8_03560</name>
</gene>
<sequence>MHDPLNWLDDELARLAAGGLLRKLAVRSGPQSGLQVILNGESLANFGSNDYLGIAASLSQGNIDDAVRQAGWGAGASPLIIGRGEFHARLEAALAKFEGTAAALLFPTGFAANAGTIAALVGPGDVVFSDALNHASLIDGCRLSGAQVVVYRHCDVAHLRELLAAAPAAKKKLIVTDSLFSMDGDLAPLVYLTELAEQHRAMLMVDEAHATGVFGANGRGVSEHLGVEDAVHIRVGTLSKALGSMGGFVAGQQRLIDWLTNRARTYFFSTACPEAVAAAGLAALSIVQEQPQRRIELLARASQLREQLRAQGWPLPDVGSQIIPLRIGDAEPTMRFAAWLRDQGFFVPGIRPPSVPAGQSLLRLSLTWQHDVGTLSRLLSAVGEGRKRFVKSDYLRGEVGLRISPSPRPYFQKRGEERE</sequence>
<evidence type="ECO:0000256" key="2">
    <source>
        <dbReference type="ARBA" id="ARBA00004746"/>
    </source>
</evidence>
<dbReference type="Gene3D" id="3.90.1150.10">
    <property type="entry name" value="Aspartate Aminotransferase, domain 1"/>
    <property type="match status" value="1"/>
</dbReference>
<dbReference type="Proteomes" id="UP000315017">
    <property type="component" value="Chromosome"/>
</dbReference>
<protein>
    <recommendedName>
        <fullName evidence="5">8-amino-7-oxononanoate synthase</fullName>
        <ecNumber evidence="5">2.3.1.47</ecNumber>
    </recommendedName>
    <alternativeName>
        <fullName evidence="9">7-keto-8-amino-pelargonic acid synthase</fullName>
    </alternativeName>
    <alternativeName>
        <fullName evidence="10">8-amino-7-ketopelargonate synthase</fullName>
    </alternativeName>
</protein>
<dbReference type="InterPro" id="IPR015421">
    <property type="entry name" value="PyrdxlP-dep_Trfase_major"/>
</dbReference>
<evidence type="ECO:0000256" key="8">
    <source>
        <dbReference type="ARBA" id="ARBA00022898"/>
    </source>
</evidence>
<evidence type="ECO:0000256" key="5">
    <source>
        <dbReference type="ARBA" id="ARBA00013187"/>
    </source>
</evidence>
<feature type="domain" description="Aminotransferase class I/classII large" evidence="13">
    <location>
        <begin position="44"/>
        <end position="381"/>
    </location>
</feature>
<organism evidence="14 15">
    <name type="scientific">Anatilimnocola aggregata</name>
    <dbReference type="NCBI Taxonomy" id="2528021"/>
    <lineage>
        <taxon>Bacteria</taxon>
        <taxon>Pseudomonadati</taxon>
        <taxon>Planctomycetota</taxon>
        <taxon>Planctomycetia</taxon>
        <taxon>Pirellulales</taxon>
        <taxon>Pirellulaceae</taxon>
        <taxon>Anatilimnocola</taxon>
    </lineage>
</organism>
<evidence type="ECO:0000256" key="1">
    <source>
        <dbReference type="ARBA" id="ARBA00001933"/>
    </source>
</evidence>
<evidence type="ECO:0000256" key="3">
    <source>
        <dbReference type="ARBA" id="ARBA00010008"/>
    </source>
</evidence>
<dbReference type="InterPro" id="IPR004839">
    <property type="entry name" value="Aminotransferase_I/II_large"/>
</dbReference>
<evidence type="ECO:0000256" key="6">
    <source>
        <dbReference type="ARBA" id="ARBA00022679"/>
    </source>
</evidence>
<dbReference type="GO" id="GO:0009102">
    <property type="term" value="P:biotin biosynthetic process"/>
    <property type="evidence" value="ECO:0007669"/>
    <property type="project" value="UniProtKB-KW"/>
</dbReference>
<evidence type="ECO:0000256" key="12">
    <source>
        <dbReference type="RuleBase" id="RU003693"/>
    </source>
</evidence>
<evidence type="ECO:0000256" key="4">
    <source>
        <dbReference type="ARBA" id="ARBA00011738"/>
    </source>
</evidence>
<evidence type="ECO:0000256" key="11">
    <source>
        <dbReference type="ARBA" id="ARBA00047715"/>
    </source>
</evidence>
<dbReference type="OrthoDB" id="9807157at2"/>
<dbReference type="InterPro" id="IPR050087">
    <property type="entry name" value="AON_synthase_class-II"/>
</dbReference>
<keyword evidence="15" id="KW-1185">Reference proteome</keyword>
<dbReference type="EC" id="2.3.1.47" evidence="5"/>
<name>A0A517Y588_9BACT</name>
<dbReference type="PROSITE" id="PS00599">
    <property type="entry name" value="AA_TRANSFER_CLASS_2"/>
    <property type="match status" value="1"/>
</dbReference>
<dbReference type="Pfam" id="PF00155">
    <property type="entry name" value="Aminotran_1_2"/>
    <property type="match status" value="1"/>
</dbReference>
<dbReference type="PANTHER" id="PTHR13693:SF100">
    <property type="entry name" value="8-AMINO-7-OXONONANOATE SYNTHASE"/>
    <property type="match status" value="1"/>
</dbReference>
<dbReference type="RefSeq" id="WP_145084004.1">
    <property type="nucleotide sequence ID" value="NZ_CP036274.1"/>
</dbReference>
<comment type="cofactor">
    <cofactor evidence="1 12">
        <name>pyridoxal 5'-phosphate</name>
        <dbReference type="ChEBI" id="CHEBI:597326"/>
    </cofactor>
</comment>
<dbReference type="Gene3D" id="3.40.640.10">
    <property type="entry name" value="Type I PLP-dependent aspartate aminotransferase-like (Major domain)"/>
    <property type="match status" value="1"/>
</dbReference>
<dbReference type="EMBL" id="CP036274">
    <property type="protein sequence ID" value="QDU25292.1"/>
    <property type="molecule type" value="Genomic_DNA"/>
</dbReference>
<comment type="subunit">
    <text evidence="4">Homodimer.</text>
</comment>
<comment type="similarity">
    <text evidence="3">Belongs to the class-II pyridoxal-phosphate-dependent aminotransferase family. BioF subfamily.</text>
</comment>
<keyword evidence="14" id="KW-0012">Acyltransferase</keyword>
<reference evidence="14 15" key="1">
    <citation type="submission" date="2019-02" db="EMBL/GenBank/DDBJ databases">
        <title>Deep-cultivation of Planctomycetes and their phenomic and genomic characterization uncovers novel biology.</title>
        <authorList>
            <person name="Wiegand S."/>
            <person name="Jogler M."/>
            <person name="Boedeker C."/>
            <person name="Pinto D."/>
            <person name="Vollmers J."/>
            <person name="Rivas-Marin E."/>
            <person name="Kohn T."/>
            <person name="Peeters S.H."/>
            <person name="Heuer A."/>
            <person name="Rast P."/>
            <person name="Oberbeckmann S."/>
            <person name="Bunk B."/>
            <person name="Jeske O."/>
            <person name="Meyerdierks A."/>
            <person name="Storesund J.E."/>
            <person name="Kallscheuer N."/>
            <person name="Luecker S."/>
            <person name="Lage O.M."/>
            <person name="Pohl T."/>
            <person name="Merkel B.J."/>
            <person name="Hornburger P."/>
            <person name="Mueller R.-W."/>
            <person name="Bruemmer F."/>
            <person name="Labrenz M."/>
            <person name="Spormann A.M."/>
            <person name="Op den Camp H."/>
            <person name="Overmann J."/>
            <person name="Amann R."/>
            <person name="Jetten M.S.M."/>
            <person name="Mascher T."/>
            <person name="Medema M.H."/>
            <person name="Devos D.P."/>
            <person name="Kaster A.-K."/>
            <person name="Ovreas L."/>
            <person name="Rohde M."/>
            <person name="Galperin M.Y."/>
            <person name="Jogler C."/>
        </authorList>
    </citation>
    <scope>NUCLEOTIDE SEQUENCE [LARGE SCALE GENOMIC DNA]</scope>
    <source>
        <strain evidence="14 15">ETA_A8</strain>
    </source>
</reference>
<keyword evidence="6 14" id="KW-0808">Transferase</keyword>
<dbReference type="InterPro" id="IPR015422">
    <property type="entry name" value="PyrdxlP-dep_Trfase_small"/>
</dbReference>
<evidence type="ECO:0000256" key="10">
    <source>
        <dbReference type="ARBA" id="ARBA00033381"/>
    </source>
</evidence>
<evidence type="ECO:0000259" key="13">
    <source>
        <dbReference type="Pfam" id="PF00155"/>
    </source>
</evidence>
<dbReference type="KEGG" id="aagg:ETAA8_03560"/>
<dbReference type="InterPro" id="IPR001917">
    <property type="entry name" value="Aminotrans_II_pyridoxalP_BS"/>
</dbReference>
<dbReference type="GO" id="GO:0030170">
    <property type="term" value="F:pyridoxal phosphate binding"/>
    <property type="evidence" value="ECO:0007669"/>
    <property type="project" value="InterPro"/>
</dbReference>
<evidence type="ECO:0000313" key="15">
    <source>
        <dbReference type="Proteomes" id="UP000315017"/>
    </source>
</evidence>
<keyword evidence="7" id="KW-0093">Biotin biosynthesis</keyword>
<evidence type="ECO:0000313" key="14">
    <source>
        <dbReference type="EMBL" id="QDU25292.1"/>
    </source>
</evidence>
<accession>A0A517Y588</accession>
<dbReference type="PANTHER" id="PTHR13693">
    <property type="entry name" value="CLASS II AMINOTRANSFERASE/8-AMINO-7-OXONONANOATE SYNTHASE"/>
    <property type="match status" value="1"/>
</dbReference>